<dbReference type="Proteomes" id="UP000482800">
    <property type="component" value="Unassembled WGS sequence"/>
</dbReference>
<evidence type="ECO:0000256" key="2">
    <source>
        <dbReference type="ARBA" id="ARBA00022553"/>
    </source>
</evidence>
<dbReference type="Pfam" id="PF16197">
    <property type="entry name" value="KAsynt_C_assoc"/>
    <property type="match status" value="1"/>
</dbReference>
<dbReference type="PROSITE" id="PS52004">
    <property type="entry name" value="KS3_2"/>
    <property type="match status" value="1"/>
</dbReference>
<feature type="domain" description="Carrier" evidence="6">
    <location>
        <begin position="86"/>
        <end position="161"/>
    </location>
</feature>
<name>A0A6V8KU36_9ACTN</name>
<dbReference type="PANTHER" id="PTHR43775:SF51">
    <property type="entry name" value="INACTIVE PHENOLPHTHIOCEROL SYNTHESIS POLYKETIDE SYNTHASE TYPE I PKS1-RELATED"/>
    <property type="match status" value="1"/>
</dbReference>
<dbReference type="PROSITE" id="PS00012">
    <property type="entry name" value="PHOSPHOPANTETHEINE"/>
    <property type="match status" value="1"/>
</dbReference>
<keyword evidence="4" id="KW-0511">Multifunctional enzyme</keyword>
<dbReference type="FunFam" id="1.10.1200.10:FF:000007">
    <property type="entry name" value="Probable polyketide synthase pks17"/>
    <property type="match status" value="1"/>
</dbReference>
<dbReference type="SUPFAM" id="SSF47336">
    <property type="entry name" value="ACP-like"/>
    <property type="match status" value="1"/>
</dbReference>
<keyword evidence="3" id="KW-0808">Transferase</keyword>
<dbReference type="InterPro" id="IPR020841">
    <property type="entry name" value="PKS_Beta-ketoAc_synthase_dom"/>
</dbReference>
<dbReference type="PROSITE" id="PS50075">
    <property type="entry name" value="CARRIER"/>
    <property type="match status" value="1"/>
</dbReference>
<dbReference type="SUPFAM" id="SSF53901">
    <property type="entry name" value="Thiolase-like"/>
    <property type="match status" value="1"/>
</dbReference>
<proteinExistence type="predicted"/>
<dbReference type="PANTHER" id="PTHR43775">
    <property type="entry name" value="FATTY ACID SYNTHASE"/>
    <property type="match status" value="1"/>
</dbReference>
<dbReference type="InterPro" id="IPR006162">
    <property type="entry name" value="Ppantetheine_attach_site"/>
</dbReference>
<dbReference type="InterPro" id="IPR009081">
    <property type="entry name" value="PP-bd_ACP"/>
</dbReference>
<dbReference type="FunFam" id="3.40.47.10:FF:000019">
    <property type="entry name" value="Polyketide synthase type I"/>
    <property type="match status" value="1"/>
</dbReference>
<dbReference type="Gene3D" id="3.40.366.10">
    <property type="entry name" value="Malonyl-Coenzyme A Acyl Carrier Protein, domain 2"/>
    <property type="match status" value="1"/>
</dbReference>
<dbReference type="SMART" id="SM00823">
    <property type="entry name" value="PKS_PP"/>
    <property type="match status" value="1"/>
</dbReference>
<evidence type="ECO:0000313" key="9">
    <source>
        <dbReference type="Proteomes" id="UP000482800"/>
    </source>
</evidence>
<dbReference type="InterPro" id="IPR014031">
    <property type="entry name" value="Ketoacyl_synth_C"/>
</dbReference>
<dbReference type="AlphaFoldDB" id="A0A6V8KU36"/>
<dbReference type="CDD" id="cd00833">
    <property type="entry name" value="PKS"/>
    <property type="match status" value="1"/>
</dbReference>
<comment type="caution">
    <text evidence="8">The sequence shown here is derived from an EMBL/GenBank/DDBJ whole genome shotgun (WGS) entry which is preliminary data.</text>
</comment>
<dbReference type="InterPro" id="IPR016039">
    <property type="entry name" value="Thiolase-like"/>
</dbReference>
<dbReference type="InterPro" id="IPR036736">
    <property type="entry name" value="ACP-like_sf"/>
</dbReference>
<dbReference type="InterPro" id="IPR020806">
    <property type="entry name" value="PKS_PP-bd"/>
</dbReference>
<feature type="domain" description="Ketosynthase family 3 (KS3)" evidence="7">
    <location>
        <begin position="180"/>
        <end position="601"/>
    </location>
</feature>
<keyword evidence="1" id="KW-0596">Phosphopantetheine</keyword>
<dbReference type="PROSITE" id="PS00606">
    <property type="entry name" value="KS3_1"/>
    <property type="match status" value="1"/>
</dbReference>
<evidence type="ECO:0000256" key="5">
    <source>
        <dbReference type="SAM" id="MobiDB-lite"/>
    </source>
</evidence>
<keyword evidence="9" id="KW-1185">Reference proteome</keyword>
<feature type="compositionally biased region" description="Low complexity" evidence="5">
    <location>
        <begin position="746"/>
        <end position="764"/>
    </location>
</feature>
<dbReference type="EMBL" id="BLPF01000004">
    <property type="protein sequence ID" value="GFJ85376.1"/>
    <property type="molecule type" value="Genomic_DNA"/>
</dbReference>
<evidence type="ECO:0000313" key="8">
    <source>
        <dbReference type="EMBL" id="GFJ85376.1"/>
    </source>
</evidence>
<organism evidence="8 9">
    <name type="scientific">Phytohabitans houttuyneae</name>
    <dbReference type="NCBI Taxonomy" id="1076126"/>
    <lineage>
        <taxon>Bacteria</taxon>
        <taxon>Bacillati</taxon>
        <taxon>Actinomycetota</taxon>
        <taxon>Actinomycetes</taxon>
        <taxon>Micromonosporales</taxon>
        <taxon>Micromonosporaceae</taxon>
    </lineage>
</organism>
<accession>A0A6V8KU36</accession>
<dbReference type="GO" id="GO:0004315">
    <property type="term" value="F:3-oxoacyl-[acyl-carrier-protein] synthase activity"/>
    <property type="evidence" value="ECO:0007669"/>
    <property type="project" value="InterPro"/>
</dbReference>
<dbReference type="Gene3D" id="1.10.1200.10">
    <property type="entry name" value="ACP-like"/>
    <property type="match status" value="1"/>
</dbReference>
<protein>
    <submittedName>
        <fullName evidence="8">Uncharacterized protein</fullName>
    </submittedName>
</protein>
<sequence>MAGLGAAEVERMARAGLPPIPVAQGLALLDAALAAGEPVVLPARLDLAAVRAAGDVPPVLRGLVRAPARRPTARDAGELARQLSQVDMADLVRGQVAQVLGHADAAAVEPDRTFNDLGFDSLTSVELRNRLHATTGLRLPATLVFDYPTVEALAAYLHGELSGVDAAVRVPVAARTDVVDDPVVVVGMACRFPGGVASPEDLWRLVSDGVDAISEFPTDRGWDLDTLYNPDPDQPGTSYTREGGFLHDAAEFDPAFFGMSPREATATDTQQRLLLEVSWEAMERAGIDPVALRGSQTGVFAGVMYNDYRLLGSKDLEGFLGNGSAASVASGRVSYTFGFEGPAVTVDTACSSSLVAMHLAAQALRGGECDLALAGGVTVMSTPETFIDFSRQRGLSADGRCKAFSDDASGVGWSEGIGMLVLERESDALRNGHRILAVLRGSAVNQDGASNGLTAPNGLAQQRVILQALGSGGLSTADVDVVEAHGTGTALGDPIEAQALLATYGRDRERPLLLGSVKSNLGHTQAAAGAAGVIKMIMAMEHGTAPKTLYAERPSSHVDWSAGDVRLIAEAEAWPESGRPRRAAVSSFGVSGTNAHVILEQPPTRNGVTEPATVTASVAPWPVSAKTPAGLDAQVQRLRAFAATTSATAADVGISLTGRSVFAHRAVLLAGSGGPTEVARGTARSGGLAILFTGQGSQRLGMGRELYDRFPAFAQALDEALSHLDDGLRDVMWGTTPTCSTRRVGPSRPSSPSRWPSSAWWSRSGYGPAT</sequence>
<dbReference type="Pfam" id="PF02801">
    <property type="entry name" value="Ketoacyl-synt_C"/>
    <property type="match status" value="1"/>
</dbReference>
<dbReference type="InterPro" id="IPR050091">
    <property type="entry name" value="PKS_NRPS_Biosynth_Enz"/>
</dbReference>
<dbReference type="InterPro" id="IPR018201">
    <property type="entry name" value="Ketoacyl_synth_AS"/>
</dbReference>
<dbReference type="Gene3D" id="3.40.47.10">
    <property type="match status" value="1"/>
</dbReference>
<dbReference type="InterPro" id="IPR014030">
    <property type="entry name" value="Ketoacyl_synth_N"/>
</dbReference>
<reference evidence="8 9" key="2">
    <citation type="submission" date="2020-03" db="EMBL/GenBank/DDBJ databases">
        <authorList>
            <person name="Ichikawa N."/>
            <person name="Kimura A."/>
            <person name="Kitahashi Y."/>
            <person name="Uohara A."/>
        </authorList>
    </citation>
    <scope>NUCLEOTIDE SEQUENCE [LARGE SCALE GENOMIC DNA]</scope>
    <source>
        <strain evidence="8 9">NBRC 108639</strain>
    </source>
</reference>
<dbReference type="SUPFAM" id="SSF52151">
    <property type="entry name" value="FabD/lysophospholipase-like"/>
    <property type="match status" value="1"/>
</dbReference>
<dbReference type="Pfam" id="PF00550">
    <property type="entry name" value="PP-binding"/>
    <property type="match status" value="1"/>
</dbReference>
<evidence type="ECO:0000259" key="7">
    <source>
        <dbReference type="PROSITE" id="PS52004"/>
    </source>
</evidence>
<dbReference type="InterPro" id="IPR001227">
    <property type="entry name" value="Ac_transferase_dom_sf"/>
</dbReference>
<evidence type="ECO:0000259" key="6">
    <source>
        <dbReference type="PROSITE" id="PS50075"/>
    </source>
</evidence>
<dbReference type="GO" id="GO:0031177">
    <property type="term" value="F:phosphopantetheine binding"/>
    <property type="evidence" value="ECO:0007669"/>
    <property type="project" value="InterPro"/>
</dbReference>
<dbReference type="GO" id="GO:0006633">
    <property type="term" value="P:fatty acid biosynthetic process"/>
    <property type="evidence" value="ECO:0007669"/>
    <property type="project" value="InterPro"/>
</dbReference>
<evidence type="ECO:0000256" key="3">
    <source>
        <dbReference type="ARBA" id="ARBA00022679"/>
    </source>
</evidence>
<reference evidence="8 9" key="1">
    <citation type="submission" date="2020-03" db="EMBL/GenBank/DDBJ databases">
        <title>Whole genome shotgun sequence of Phytohabitans houttuyneae NBRC 108639.</title>
        <authorList>
            <person name="Komaki H."/>
            <person name="Tamura T."/>
        </authorList>
    </citation>
    <scope>NUCLEOTIDE SEQUENCE [LARGE SCALE GENOMIC DNA]</scope>
    <source>
        <strain evidence="8 9">NBRC 108639</strain>
    </source>
</reference>
<gene>
    <name evidence="8" type="ORF">Phou_095560</name>
</gene>
<feature type="region of interest" description="Disordered" evidence="5">
    <location>
        <begin position="737"/>
        <end position="770"/>
    </location>
</feature>
<dbReference type="InterPro" id="IPR016035">
    <property type="entry name" value="Acyl_Trfase/lysoPLipase"/>
</dbReference>
<dbReference type="Gene3D" id="3.30.70.3290">
    <property type="match status" value="1"/>
</dbReference>
<dbReference type="SMART" id="SM00825">
    <property type="entry name" value="PKS_KS"/>
    <property type="match status" value="1"/>
</dbReference>
<evidence type="ECO:0000256" key="4">
    <source>
        <dbReference type="ARBA" id="ARBA00023268"/>
    </source>
</evidence>
<dbReference type="Pfam" id="PF00109">
    <property type="entry name" value="ketoacyl-synt"/>
    <property type="match status" value="1"/>
</dbReference>
<evidence type="ECO:0000256" key="1">
    <source>
        <dbReference type="ARBA" id="ARBA00022450"/>
    </source>
</evidence>
<dbReference type="GO" id="GO:0004312">
    <property type="term" value="F:fatty acid synthase activity"/>
    <property type="evidence" value="ECO:0007669"/>
    <property type="project" value="TreeGrafter"/>
</dbReference>
<dbReference type="SMART" id="SM01294">
    <property type="entry name" value="PKS_PP_betabranch"/>
    <property type="match status" value="1"/>
</dbReference>
<dbReference type="InterPro" id="IPR032821">
    <property type="entry name" value="PKS_assoc"/>
</dbReference>
<keyword evidence="2" id="KW-0597">Phosphoprotein</keyword>